<evidence type="ECO:0000313" key="5">
    <source>
        <dbReference type="Proteomes" id="UP000054408"/>
    </source>
</evidence>
<feature type="transmembrane region" description="Helical" evidence="2">
    <location>
        <begin position="472"/>
        <end position="492"/>
    </location>
</feature>
<gene>
    <name evidence="4" type="ORF">AMSG_10357</name>
</gene>
<dbReference type="Proteomes" id="UP000054408">
    <property type="component" value="Unassembled WGS sequence"/>
</dbReference>
<protein>
    <recommendedName>
        <fullName evidence="6">IPT/TIG domain-containing protein</fullName>
    </recommendedName>
</protein>
<feature type="chain" id="PRO_5005537728" description="IPT/TIG domain-containing protein" evidence="3">
    <location>
        <begin position="27"/>
        <end position="977"/>
    </location>
</feature>
<dbReference type="RefSeq" id="XP_013753818.1">
    <property type="nucleotide sequence ID" value="XM_013898364.1"/>
</dbReference>
<feature type="transmembrane region" description="Helical" evidence="2">
    <location>
        <begin position="583"/>
        <end position="603"/>
    </location>
</feature>
<keyword evidence="5" id="KW-1185">Reference proteome</keyword>
<feature type="signal peptide" evidence="3">
    <location>
        <begin position="1"/>
        <end position="26"/>
    </location>
</feature>
<keyword evidence="2" id="KW-0472">Membrane</keyword>
<feature type="transmembrane region" description="Helical" evidence="2">
    <location>
        <begin position="639"/>
        <end position="658"/>
    </location>
</feature>
<feature type="compositionally biased region" description="Basic residues" evidence="1">
    <location>
        <begin position="862"/>
        <end position="876"/>
    </location>
</feature>
<evidence type="ECO:0000313" key="4">
    <source>
        <dbReference type="EMBL" id="KNC54364.1"/>
    </source>
</evidence>
<feature type="region of interest" description="Disordered" evidence="1">
    <location>
        <begin position="847"/>
        <end position="880"/>
    </location>
</feature>
<dbReference type="PANTHER" id="PTHR11319">
    <property type="entry name" value="G PROTEIN-COUPLED RECEPTOR-RELATED"/>
    <property type="match status" value="1"/>
</dbReference>
<proteinExistence type="predicted"/>
<dbReference type="AlphaFoldDB" id="A0A0L0DPX8"/>
<dbReference type="Gene3D" id="2.60.40.10">
    <property type="entry name" value="Immunoglobulins"/>
    <property type="match status" value="1"/>
</dbReference>
<accession>A0A0L0DPX8</accession>
<evidence type="ECO:0000256" key="1">
    <source>
        <dbReference type="SAM" id="MobiDB-lite"/>
    </source>
</evidence>
<evidence type="ECO:0000256" key="3">
    <source>
        <dbReference type="SAM" id="SignalP"/>
    </source>
</evidence>
<feature type="transmembrane region" description="Helical" evidence="2">
    <location>
        <begin position="342"/>
        <end position="363"/>
    </location>
</feature>
<dbReference type="GeneID" id="25568597"/>
<organism evidence="4 5">
    <name type="scientific">Thecamonas trahens ATCC 50062</name>
    <dbReference type="NCBI Taxonomy" id="461836"/>
    <lineage>
        <taxon>Eukaryota</taxon>
        <taxon>Apusozoa</taxon>
        <taxon>Apusomonadida</taxon>
        <taxon>Apusomonadidae</taxon>
        <taxon>Thecamonas</taxon>
    </lineage>
</organism>
<keyword evidence="2" id="KW-1133">Transmembrane helix</keyword>
<dbReference type="PANTHER" id="PTHR11319:SF35">
    <property type="entry name" value="OUTER MEMBRANE PROTEIN PMPC-RELATED"/>
    <property type="match status" value="1"/>
</dbReference>
<feature type="transmembrane region" description="Helical" evidence="2">
    <location>
        <begin position="524"/>
        <end position="547"/>
    </location>
</feature>
<keyword evidence="3" id="KW-0732">Signal</keyword>
<feature type="region of interest" description="Disordered" evidence="1">
    <location>
        <begin position="732"/>
        <end position="762"/>
    </location>
</feature>
<keyword evidence="2" id="KW-0812">Transmembrane</keyword>
<dbReference type="InterPro" id="IPR013783">
    <property type="entry name" value="Ig-like_fold"/>
</dbReference>
<sequence length="977" mass="102726">MDSMLLNNRVFICGLLAVLCLATSYARPYCPRYPLMDMEGDERDREVYLVSAPCVALDHSSSSRIAASTAAGRQSGYGISLTITCYAATEPKFVGRCPEVSLVIGAAVVPSVIDTDGEAKIALIGEAAARDFGEFELAIAEPGDGASIVAEVIWRQRAAGRESGGEFGVSSISPGVVALEGGTIVNVYGTGFAAPLLGFVDSTPVQVVVESETHAWFEMPARASSGYSRLILRHASGDLVVRDVYAASGCASAGLYGRDDACYECPPNAMCPGGDRIWPHAGFWSSHEASPVVAACPRPARVRCRGGRGSPCGQGYIGTLCTLCDDSHYREGLACRSCPSSLGVVIATVTCVVVVAAGAVAAAMAASDRVLGVLLWSARIVQVVYAGQKAVGTTVSEPLATLYRTMALVGVGDVEAFLRPACLGEFGVEASVWIHSVTMLGTIAALTMMVLVAALWTSIGTEFSLGTTRNRVVQLGLAVFHVFFYNSMRIGFSTMQCMRTGLDSEMRLAGEPDIVCLSSRHLKILVAGAVLVVGHGLFAPFIISGLCRLWWPLAIDRDGVEEEGEAGSVLQIVLFANLGTQRWWGGLVFLPFLMCTAAISVFLEHDAGLQLVAIVAVTIVLTAVLIVKTPFASARYATTAGAALATALVGATTSYAAAAEPRHAMTISAIMFAALVVLLVGDMILMSPWALSLRTRWADRALRAVSAVGPEQEVEIHTRLIASTSGISLGWGGGSTIGTSSPKGRHGREQTSSSQASGKEDFRPRLMKSTAVFLSPAEKDALARMEAVAGPSQVAAGPTAPHPETDISLSRSQSVVIGAGRPRALQPSQTQAQRAYLLERAFHAARKTAKSQNAKRIMPRSQRPRKLRTGHARPSSRGKTAPCLRAVEESNHAVERESAKVTGDSGACRMASSDSIIADKRYVVHIVVGGIVVGGIVVGGIVVGGIVVGGIVDVHIVTFIFIFIDDVDVDVGSVGVM</sequence>
<reference evidence="4 5" key="1">
    <citation type="submission" date="2010-05" db="EMBL/GenBank/DDBJ databases">
        <title>The Genome Sequence of Thecamonas trahens ATCC 50062.</title>
        <authorList>
            <consortium name="The Broad Institute Genome Sequencing Platform"/>
            <person name="Russ C."/>
            <person name="Cuomo C."/>
            <person name="Shea T."/>
            <person name="Young S.K."/>
            <person name="Zeng Q."/>
            <person name="Koehrsen M."/>
            <person name="Haas B."/>
            <person name="Borodovsky M."/>
            <person name="Guigo R."/>
            <person name="Alvarado L."/>
            <person name="Berlin A."/>
            <person name="Bochicchio J."/>
            <person name="Borenstein D."/>
            <person name="Chapman S."/>
            <person name="Chen Z."/>
            <person name="Freedman E."/>
            <person name="Gellesch M."/>
            <person name="Goldberg J."/>
            <person name="Griggs A."/>
            <person name="Gujja S."/>
            <person name="Heilman E."/>
            <person name="Heiman D."/>
            <person name="Hepburn T."/>
            <person name="Howarth C."/>
            <person name="Jen D."/>
            <person name="Larson L."/>
            <person name="Mehta T."/>
            <person name="Park D."/>
            <person name="Pearson M."/>
            <person name="Roberts A."/>
            <person name="Saif S."/>
            <person name="Shenoy N."/>
            <person name="Sisk P."/>
            <person name="Stolte C."/>
            <person name="Sykes S."/>
            <person name="Thomson T."/>
            <person name="Walk T."/>
            <person name="White J."/>
            <person name="Yandava C."/>
            <person name="Burger G."/>
            <person name="Gray M.W."/>
            <person name="Holland P.W.H."/>
            <person name="King N."/>
            <person name="Lang F.B.F."/>
            <person name="Roger A.J."/>
            <person name="Ruiz-Trillo I."/>
            <person name="Lander E."/>
            <person name="Nusbaum C."/>
        </authorList>
    </citation>
    <scope>NUCLEOTIDE SEQUENCE [LARGE SCALE GENOMIC DNA]</scope>
    <source>
        <strain evidence="4 5">ATCC 50062</strain>
    </source>
</reference>
<evidence type="ECO:0000256" key="2">
    <source>
        <dbReference type="SAM" id="Phobius"/>
    </source>
</evidence>
<evidence type="ECO:0008006" key="6">
    <source>
        <dbReference type="Google" id="ProtNLM"/>
    </source>
</evidence>
<feature type="transmembrane region" description="Helical" evidence="2">
    <location>
        <begin position="922"/>
        <end position="952"/>
    </location>
</feature>
<feature type="transmembrane region" description="Helical" evidence="2">
    <location>
        <begin position="433"/>
        <end position="460"/>
    </location>
</feature>
<dbReference type="EMBL" id="GL349488">
    <property type="protein sequence ID" value="KNC54364.1"/>
    <property type="molecule type" value="Genomic_DNA"/>
</dbReference>
<feature type="transmembrane region" description="Helical" evidence="2">
    <location>
        <begin position="609"/>
        <end position="627"/>
    </location>
</feature>
<name>A0A0L0DPX8_THETB</name>
<feature type="transmembrane region" description="Helical" evidence="2">
    <location>
        <begin position="664"/>
        <end position="686"/>
    </location>
</feature>